<accession>A0A1R2AMN1</accession>
<evidence type="ECO:0000313" key="2">
    <source>
        <dbReference type="Proteomes" id="UP000187209"/>
    </source>
</evidence>
<dbReference type="PANTHER" id="PTHR45737">
    <property type="entry name" value="VON WILLEBRAND FACTOR A DOMAIN-CONTAINING PROTEIN 5A"/>
    <property type="match status" value="1"/>
</dbReference>
<gene>
    <name evidence="1" type="ORF">SteCoe_37815</name>
</gene>
<name>A0A1R2AMN1_9CILI</name>
<proteinExistence type="predicted"/>
<dbReference type="Proteomes" id="UP000187209">
    <property type="component" value="Unassembled WGS sequence"/>
</dbReference>
<dbReference type="PANTHER" id="PTHR45737:SF6">
    <property type="entry name" value="VON WILLEBRAND FACTOR A DOMAIN-CONTAINING PROTEIN 5A"/>
    <property type="match status" value="1"/>
</dbReference>
<keyword evidence="2" id="KW-1185">Reference proteome</keyword>
<organism evidence="1 2">
    <name type="scientific">Stentor coeruleus</name>
    <dbReference type="NCBI Taxonomy" id="5963"/>
    <lineage>
        <taxon>Eukaryota</taxon>
        <taxon>Sar</taxon>
        <taxon>Alveolata</taxon>
        <taxon>Ciliophora</taxon>
        <taxon>Postciliodesmatophora</taxon>
        <taxon>Heterotrichea</taxon>
        <taxon>Heterotrichida</taxon>
        <taxon>Stentoridae</taxon>
        <taxon>Stentor</taxon>
    </lineage>
</organism>
<protein>
    <submittedName>
        <fullName evidence="1">Uncharacterized protein</fullName>
    </submittedName>
</protein>
<evidence type="ECO:0000313" key="1">
    <source>
        <dbReference type="EMBL" id="OMJ65670.1"/>
    </source>
</evidence>
<dbReference type="AlphaFoldDB" id="A0A1R2AMN1"/>
<comment type="caution">
    <text evidence="1">The sequence shown here is derived from an EMBL/GenBank/DDBJ whole genome shotgun (WGS) entry which is preliminary data.</text>
</comment>
<reference evidence="1 2" key="1">
    <citation type="submission" date="2016-11" db="EMBL/GenBank/DDBJ databases">
        <title>The macronuclear genome of Stentor coeruleus: a giant cell with tiny introns.</title>
        <authorList>
            <person name="Slabodnick M."/>
            <person name="Ruby J.G."/>
            <person name="Reiff S.B."/>
            <person name="Swart E.C."/>
            <person name="Gosai S."/>
            <person name="Prabakaran S."/>
            <person name="Witkowska E."/>
            <person name="Larue G.E."/>
            <person name="Fisher S."/>
            <person name="Freeman R.M."/>
            <person name="Gunawardena J."/>
            <person name="Chu W."/>
            <person name="Stover N.A."/>
            <person name="Gregory B.D."/>
            <person name="Nowacki M."/>
            <person name="Derisi J."/>
            <person name="Roy S.W."/>
            <person name="Marshall W.F."/>
            <person name="Sood P."/>
        </authorList>
    </citation>
    <scope>NUCLEOTIDE SEQUENCE [LARGE SCALE GENOMIC DNA]</scope>
    <source>
        <strain evidence="1">WM001</strain>
    </source>
</reference>
<sequence length="163" mass="18468">MPPRPPISPPPLIPTLSSPSMSLPIIESIPLLPKMQCSITSFGNQPGPPPMKNALISNSSMSQPKSNNIYIDIISAQLTQGYWEYQSISQLLPKINNIPQDLLQISENLKLNALCTVFVLVYLHKNYSEKHEEWELVERKANKWLKSIQINYENCKQAFSSYV</sequence>
<dbReference type="EMBL" id="MPUH01002004">
    <property type="protein sequence ID" value="OMJ65670.1"/>
    <property type="molecule type" value="Genomic_DNA"/>
</dbReference>